<proteinExistence type="predicted"/>
<dbReference type="Proteomes" id="UP000275846">
    <property type="component" value="Unassembled WGS sequence"/>
</dbReference>
<reference evidence="4" key="1">
    <citation type="submission" date="2016-06" db="UniProtKB">
        <authorList>
            <consortium name="WormBaseParasite"/>
        </authorList>
    </citation>
    <scope>IDENTIFICATION</scope>
</reference>
<evidence type="ECO:0000313" key="2">
    <source>
        <dbReference type="EMBL" id="VDL98194.1"/>
    </source>
</evidence>
<name>A0A183T5R1_SCHSO</name>
<evidence type="ECO:0000313" key="3">
    <source>
        <dbReference type="Proteomes" id="UP000275846"/>
    </source>
</evidence>
<sequence length="149" mass="15964">MTGTAFICTPPGVRLSASGPSRSGRHRGSDASGLTRGGRRARTMRVYTVLSAKGDLDAPPLEALAPAGLCPRPEVRPAGPADDRRDPSCRRVDGSSSRHLQDEASSTATQETPRKAITSNELAHQLANLPVGDEDAYVENRWCQLRDMV</sequence>
<feature type="compositionally biased region" description="Basic and acidic residues" evidence="1">
    <location>
        <begin position="81"/>
        <end position="93"/>
    </location>
</feature>
<evidence type="ECO:0000256" key="1">
    <source>
        <dbReference type="SAM" id="MobiDB-lite"/>
    </source>
</evidence>
<gene>
    <name evidence="2" type="ORF">SSLN_LOCUS11809</name>
</gene>
<protein>
    <submittedName>
        <fullName evidence="4">Transposase</fullName>
    </submittedName>
</protein>
<dbReference type="WBParaSite" id="SSLN_0001225601-mRNA-1">
    <property type="protein sequence ID" value="SSLN_0001225601-mRNA-1"/>
    <property type="gene ID" value="SSLN_0001225601"/>
</dbReference>
<feature type="compositionally biased region" description="Polar residues" evidence="1">
    <location>
        <begin position="94"/>
        <end position="116"/>
    </location>
</feature>
<accession>A0A183T5R1</accession>
<feature type="region of interest" description="Disordered" evidence="1">
    <location>
        <begin position="55"/>
        <end position="116"/>
    </location>
</feature>
<dbReference type="AlphaFoldDB" id="A0A183T5R1"/>
<dbReference type="EMBL" id="UYSU01036812">
    <property type="protein sequence ID" value="VDL98194.1"/>
    <property type="molecule type" value="Genomic_DNA"/>
</dbReference>
<evidence type="ECO:0000313" key="4">
    <source>
        <dbReference type="WBParaSite" id="SSLN_0001225601-mRNA-1"/>
    </source>
</evidence>
<feature type="region of interest" description="Disordered" evidence="1">
    <location>
        <begin position="1"/>
        <end position="43"/>
    </location>
</feature>
<organism evidence="4">
    <name type="scientific">Schistocephalus solidus</name>
    <name type="common">Tapeworm</name>
    <dbReference type="NCBI Taxonomy" id="70667"/>
    <lineage>
        <taxon>Eukaryota</taxon>
        <taxon>Metazoa</taxon>
        <taxon>Spiralia</taxon>
        <taxon>Lophotrochozoa</taxon>
        <taxon>Platyhelminthes</taxon>
        <taxon>Cestoda</taxon>
        <taxon>Eucestoda</taxon>
        <taxon>Diphyllobothriidea</taxon>
        <taxon>Diphyllobothriidae</taxon>
        <taxon>Schistocephalus</taxon>
    </lineage>
</organism>
<reference evidence="2 3" key="2">
    <citation type="submission" date="2018-11" db="EMBL/GenBank/DDBJ databases">
        <authorList>
            <consortium name="Pathogen Informatics"/>
        </authorList>
    </citation>
    <scope>NUCLEOTIDE SEQUENCE [LARGE SCALE GENOMIC DNA]</scope>
    <source>
        <strain evidence="2 3">NST_G2</strain>
    </source>
</reference>
<feature type="compositionally biased region" description="Low complexity" evidence="1">
    <location>
        <begin position="57"/>
        <end position="71"/>
    </location>
</feature>
<keyword evidence="3" id="KW-1185">Reference proteome</keyword>